<dbReference type="AlphaFoldDB" id="A0A016STT5"/>
<gene>
    <name evidence="1" type="primary">Acey_s0178.g636</name>
    <name evidence="1" type="ORF">Y032_0178g636</name>
</gene>
<dbReference type="EMBL" id="JARK01001514">
    <property type="protein sequence ID" value="EYB93797.1"/>
    <property type="molecule type" value="Genomic_DNA"/>
</dbReference>
<proteinExistence type="predicted"/>
<evidence type="ECO:0000313" key="1">
    <source>
        <dbReference type="EMBL" id="EYB93797.1"/>
    </source>
</evidence>
<keyword evidence="2" id="KW-1185">Reference proteome</keyword>
<comment type="caution">
    <text evidence="1">The sequence shown here is derived from an EMBL/GenBank/DDBJ whole genome shotgun (WGS) entry which is preliminary data.</text>
</comment>
<sequence length="77" mass="8761">MPWIPNTTISDVINRAVPVLPIYSPTPVGWASCLRSRKMCRTSQLSQELALHKTLKLVKLDKKRELLLVCRLCFNAP</sequence>
<reference evidence="2" key="1">
    <citation type="journal article" date="2015" name="Nat. Genet.">
        <title>The genome and transcriptome of the zoonotic hookworm Ancylostoma ceylanicum identify infection-specific gene families.</title>
        <authorList>
            <person name="Schwarz E.M."/>
            <person name="Hu Y."/>
            <person name="Antoshechkin I."/>
            <person name="Miller M.M."/>
            <person name="Sternberg P.W."/>
            <person name="Aroian R.V."/>
        </authorList>
    </citation>
    <scope>NUCLEOTIDE SEQUENCE</scope>
    <source>
        <strain evidence="2">HY135</strain>
    </source>
</reference>
<accession>A0A016STT5</accession>
<organism evidence="1 2">
    <name type="scientific">Ancylostoma ceylanicum</name>
    <dbReference type="NCBI Taxonomy" id="53326"/>
    <lineage>
        <taxon>Eukaryota</taxon>
        <taxon>Metazoa</taxon>
        <taxon>Ecdysozoa</taxon>
        <taxon>Nematoda</taxon>
        <taxon>Chromadorea</taxon>
        <taxon>Rhabditida</taxon>
        <taxon>Rhabditina</taxon>
        <taxon>Rhabditomorpha</taxon>
        <taxon>Strongyloidea</taxon>
        <taxon>Ancylostomatidae</taxon>
        <taxon>Ancylostomatinae</taxon>
        <taxon>Ancylostoma</taxon>
    </lineage>
</organism>
<dbReference type="Proteomes" id="UP000024635">
    <property type="component" value="Unassembled WGS sequence"/>
</dbReference>
<name>A0A016STT5_9BILA</name>
<evidence type="ECO:0000313" key="2">
    <source>
        <dbReference type="Proteomes" id="UP000024635"/>
    </source>
</evidence>
<protein>
    <submittedName>
        <fullName evidence="1">Uncharacterized protein</fullName>
    </submittedName>
</protein>